<evidence type="ECO:0000256" key="7">
    <source>
        <dbReference type="PIRSR" id="PIRSR000193-1"/>
    </source>
</evidence>
<keyword evidence="5" id="KW-0963">Cytoplasm</keyword>
<dbReference type="PANTHER" id="PTHR11645">
    <property type="entry name" value="PYRROLINE-5-CARBOXYLATE REDUCTASE"/>
    <property type="match status" value="1"/>
</dbReference>
<comment type="catalytic activity">
    <reaction evidence="5">
        <text>L-proline + NAD(+) = (S)-1-pyrroline-5-carboxylate + NADH + 2 H(+)</text>
        <dbReference type="Rhea" id="RHEA:14105"/>
        <dbReference type="ChEBI" id="CHEBI:15378"/>
        <dbReference type="ChEBI" id="CHEBI:17388"/>
        <dbReference type="ChEBI" id="CHEBI:57540"/>
        <dbReference type="ChEBI" id="CHEBI:57945"/>
        <dbReference type="ChEBI" id="CHEBI:60039"/>
        <dbReference type="EC" id="1.5.1.2"/>
    </reaction>
</comment>
<dbReference type="HAMAP" id="MF_01925">
    <property type="entry name" value="P5C_reductase"/>
    <property type="match status" value="1"/>
</dbReference>
<feature type="domain" description="Pyrroline-5-carboxylate reductase catalytic N-terminal" evidence="9">
    <location>
        <begin position="3"/>
        <end position="77"/>
    </location>
</feature>
<comment type="pathway">
    <text evidence="5 8">Amino-acid biosynthesis; L-proline biosynthesis; L-proline from L-glutamate 5-semialdehyde: step 1/1.</text>
</comment>
<evidence type="ECO:0000256" key="1">
    <source>
        <dbReference type="ARBA" id="ARBA00005525"/>
    </source>
</evidence>
<reference evidence="11" key="1">
    <citation type="submission" date="2020-02" db="EMBL/GenBank/DDBJ databases">
        <authorList>
            <person name="Meier V. D."/>
        </authorList>
    </citation>
    <scope>NUCLEOTIDE SEQUENCE</scope>
    <source>
        <strain evidence="11">AVDCRST_MAG45</strain>
    </source>
</reference>
<keyword evidence="5 8" id="KW-0641">Proline biosynthesis</keyword>
<dbReference type="FunFam" id="1.10.3730.10:FF:000001">
    <property type="entry name" value="Pyrroline-5-carboxylate reductase"/>
    <property type="match status" value="1"/>
</dbReference>
<evidence type="ECO:0000259" key="9">
    <source>
        <dbReference type="Pfam" id="PF03807"/>
    </source>
</evidence>
<dbReference type="EC" id="1.5.1.2" evidence="5 6"/>
<feature type="binding site" evidence="7">
    <location>
        <begin position="61"/>
        <end position="64"/>
    </location>
    <ligand>
        <name>NADP(+)</name>
        <dbReference type="ChEBI" id="CHEBI:58349"/>
    </ligand>
</feature>
<evidence type="ECO:0000256" key="8">
    <source>
        <dbReference type="RuleBase" id="RU003903"/>
    </source>
</evidence>
<comment type="catalytic activity">
    <reaction evidence="5 8">
        <text>L-proline + NADP(+) = (S)-1-pyrroline-5-carboxylate + NADPH + 2 H(+)</text>
        <dbReference type="Rhea" id="RHEA:14109"/>
        <dbReference type="ChEBI" id="CHEBI:15378"/>
        <dbReference type="ChEBI" id="CHEBI:17388"/>
        <dbReference type="ChEBI" id="CHEBI:57783"/>
        <dbReference type="ChEBI" id="CHEBI:58349"/>
        <dbReference type="ChEBI" id="CHEBI:60039"/>
        <dbReference type="EC" id="1.5.1.2"/>
    </reaction>
</comment>
<comment type="subcellular location">
    <subcellularLocation>
        <location evidence="5">Cytoplasm</location>
    </subcellularLocation>
</comment>
<protein>
    <recommendedName>
        <fullName evidence="5 6">Pyrroline-5-carboxylate reductase</fullName>
        <shortName evidence="5">P5C reductase</shortName>
        <shortName evidence="5">P5CR</shortName>
        <ecNumber evidence="5 6">1.5.1.2</ecNumber>
    </recommendedName>
    <alternativeName>
        <fullName evidence="5">PCA reductase</fullName>
    </alternativeName>
</protein>
<dbReference type="InterPro" id="IPR036291">
    <property type="entry name" value="NAD(P)-bd_dom_sf"/>
</dbReference>
<evidence type="ECO:0000256" key="6">
    <source>
        <dbReference type="NCBIfam" id="TIGR00112"/>
    </source>
</evidence>
<dbReference type="InterPro" id="IPR028939">
    <property type="entry name" value="P5C_Rdtase_cat_N"/>
</dbReference>
<dbReference type="NCBIfam" id="TIGR00112">
    <property type="entry name" value="proC"/>
    <property type="match status" value="1"/>
</dbReference>
<gene>
    <name evidence="5" type="primary">proC</name>
    <name evidence="11" type="ORF">AVDCRST_MAG45-26</name>
</gene>
<dbReference type="EMBL" id="CADCVU010000002">
    <property type="protein sequence ID" value="CAA9478895.1"/>
    <property type="molecule type" value="Genomic_DNA"/>
</dbReference>
<evidence type="ECO:0000256" key="3">
    <source>
        <dbReference type="ARBA" id="ARBA00023002"/>
    </source>
</evidence>
<dbReference type="SUPFAM" id="SSF48179">
    <property type="entry name" value="6-phosphogluconate dehydrogenase C-terminal domain-like"/>
    <property type="match status" value="1"/>
</dbReference>
<evidence type="ECO:0000259" key="10">
    <source>
        <dbReference type="Pfam" id="PF14748"/>
    </source>
</evidence>
<dbReference type="InterPro" id="IPR029036">
    <property type="entry name" value="P5CR_dimer"/>
</dbReference>
<dbReference type="GO" id="GO:0004735">
    <property type="term" value="F:pyrroline-5-carboxylate reductase activity"/>
    <property type="evidence" value="ECO:0007669"/>
    <property type="project" value="UniProtKB-UniRule"/>
</dbReference>
<dbReference type="GO" id="GO:0055129">
    <property type="term" value="P:L-proline biosynthetic process"/>
    <property type="evidence" value="ECO:0007669"/>
    <property type="project" value="UniProtKB-UniRule"/>
</dbReference>
<dbReference type="Gene3D" id="3.40.50.720">
    <property type="entry name" value="NAD(P)-binding Rossmann-like Domain"/>
    <property type="match status" value="1"/>
</dbReference>
<accession>A0A6J4RPV7</accession>
<dbReference type="PIRSF" id="PIRSF000193">
    <property type="entry name" value="Pyrrol-5-carb_rd"/>
    <property type="match status" value="1"/>
</dbReference>
<dbReference type="AlphaFoldDB" id="A0A6J4RPV7"/>
<dbReference type="UniPathway" id="UPA00098">
    <property type="reaction ID" value="UER00361"/>
</dbReference>
<feature type="binding site" evidence="7">
    <location>
        <begin position="6"/>
        <end position="11"/>
    </location>
    <ligand>
        <name>NADP(+)</name>
        <dbReference type="ChEBI" id="CHEBI:58349"/>
    </ligand>
</feature>
<organism evidence="11">
    <name type="scientific">uncultured Solirubrobacterales bacterium</name>
    <dbReference type="NCBI Taxonomy" id="768556"/>
    <lineage>
        <taxon>Bacteria</taxon>
        <taxon>Bacillati</taxon>
        <taxon>Actinomycetota</taxon>
        <taxon>Thermoleophilia</taxon>
        <taxon>Solirubrobacterales</taxon>
        <taxon>environmental samples</taxon>
    </lineage>
</organism>
<dbReference type="InterPro" id="IPR000304">
    <property type="entry name" value="Pyrroline-COOH_reductase"/>
</dbReference>
<dbReference type="SUPFAM" id="SSF51735">
    <property type="entry name" value="NAD(P)-binding Rossmann-fold domains"/>
    <property type="match status" value="1"/>
</dbReference>
<dbReference type="PROSITE" id="PS00521">
    <property type="entry name" value="P5CR"/>
    <property type="match status" value="1"/>
</dbReference>
<proteinExistence type="inferred from homology"/>
<sequence length="251" mass="25477">MVIGLIGAGNMGSALARGLGEPLLVVDAEPGRAQALAGELGGEALDSAAELGERAEIVVLAHKPAQLDEVAGQLGARSRAVASVLGGTPVAALERAYPERPVYRFMPNLAVEARRGVVCYAPGSRAGEGPERELLALMGRAGTVVELDEPLIEPATALMGCAPAFFALVIEALVDAGVRHGLPSERAGLMASQTMAGTASLLTDGGLDPGELRRRVTSPGGSTARGLAELERGGVRAAFAEAVTAVVEGGR</sequence>
<evidence type="ECO:0000313" key="11">
    <source>
        <dbReference type="EMBL" id="CAA9478895.1"/>
    </source>
</evidence>
<keyword evidence="2 5" id="KW-0521">NADP</keyword>
<evidence type="ECO:0000256" key="4">
    <source>
        <dbReference type="ARBA" id="ARBA00058118"/>
    </source>
</evidence>
<name>A0A6J4RPV7_9ACTN</name>
<dbReference type="PANTHER" id="PTHR11645:SF0">
    <property type="entry name" value="PYRROLINE-5-CARBOXYLATE REDUCTASE 3"/>
    <property type="match status" value="1"/>
</dbReference>
<feature type="domain" description="Pyrroline-5-carboxylate reductase dimerisation" evidence="10">
    <location>
        <begin position="149"/>
        <end position="248"/>
    </location>
</feature>
<dbReference type="Gene3D" id="1.10.3730.10">
    <property type="entry name" value="ProC C-terminal domain-like"/>
    <property type="match status" value="1"/>
</dbReference>
<dbReference type="InterPro" id="IPR008927">
    <property type="entry name" value="6-PGluconate_DH-like_C_sf"/>
</dbReference>
<comment type="function">
    <text evidence="4 5">Catalyzes the reduction of 1-pyrroline-5-carboxylate (PCA) to L-proline.</text>
</comment>
<evidence type="ECO:0000256" key="2">
    <source>
        <dbReference type="ARBA" id="ARBA00022857"/>
    </source>
</evidence>
<comment type="similarity">
    <text evidence="1 5 8">Belongs to the pyrroline-5-carboxylate reductase family.</text>
</comment>
<dbReference type="GO" id="GO:0005737">
    <property type="term" value="C:cytoplasm"/>
    <property type="evidence" value="ECO:0007669"/>
    <property type="project" value="UniProtKB-SubCell"/>
</dbReference>
<keyword evidence="5 8" id="KW-0028">Amino-acid biosynthesis</keyword>
<dbReference type="Pfam" id="PF03807">
    <property type="entry name" value="F420_oxidored"/>
    <property type="match status" value="1"/>
</dbReference>
<dbReference type="InterPro" id="IPR053790">
    <property type="entry name" value="P5CR-like_CS"/>
</dbReference>
<keyword evidence="3 5" id="KW-0560">Oxidoreductase</keyword>
<dbReference type="Pfam" id="PF14748">
    <property type="entry name" value="P5CR_dimer"/>
    <property type="match status" value="1"/>
</dbReference>
<evidence type="ECO:0000256" key="5">
    <source>
        <dbReference type="HAMAP-Rule" id="MF_01925"/>
    </source>
</evidence>